<dbReference type="GO" id="GO:0000155">
    <property type="term" value="F:phosphorelay sensor kinase activity"/>
    <property type="evidence" value="ECO:0007669"/>
    <property type="project" value="InterPro"/>
</dbReference>
<evidence type="ECO:0000256" key="9">
    <source>
        <dbReference type="SAM" id="Coils"/>
    </source>
</evidence>
<keyword evidence="11" id="KW-0472">Membrane</keyword>
<keyword evidence="7" id="KW-0067">ATP-binding</keyword>
<feature type="transmembrane region" description="Helical" evidence="11">
    <location>
        <begin position="29"/>
        <end position="48"/>
    </location>
</feature>
<keyword evidence="3" id="KW-0597">Phosphoprotein</keyword>
<comment type="catalytic activity">
    <reaction evidence="1">
        <text>ATP + protein L-histidine = ADP + protein N-phospho-L-histidine.</text>
        <dbReference type="EC" id="2.7.13.3"/>
    </reaction>
</comment>
<dbReference type="PIR" id="H83911">
    <property type="entry name" value="H83911"/>
</dbReference>
<reference evidence="13 14" key="1">
    <citation type="journal article" date="2000" name="Nucleic Acids Res.">
        <title>Complete genome sequence of the alkaliphilic bacterium Bacillus halodurans and genomic sequence comparison with Bacillus subtilis.</title>
        <authorList>
            <person name="Takami H."/>
            <person name="Nakasone K."/>
            <person name="Takaki Y."/>
            <person name="Maeno G."/>
            <person name="Sasaki R."/>
            <person name="Masui N."/>
            <person name="Fuji F."/>
            <person name="Hirama C."/>
            <person name="Nakamura Y."/>
            <person name="Ogasawara N."/>
            <person name="Kuhara S."/>
            <person name="Horikoshi K."/>
        </authorList>
    </citation>
    <scope>NUCLEOTIDE SEQUENCE [LARGE SCALE GENOMIC DNA]</scope>
    <source>
        <strain evidence="14">ATCC BAA-125 / DSM 18197 / FERM 7344 / JCM 9153 / C-125</strain>
    </source>
</reference>
<keyword evidence="14" id="KW-1185">Reference proteome</keyword>
<dbReference type="GO" id="GO:0005524">
    <property type="term" value="F:ATP binding"/>
    <property type="evidence" value="ECO:0007669"/>
    <property type="project" value="UniProtKB-KW"/>
</dbReference>
<dbReference type="KEGG" id="bha:BH2096"/>
<keyword evidence="11" id="KW-0812">Transmembrane</keyword>
<feature type="transmembrane region" description="Helical" evidence="11">
    <location>
        <begin position="5"/>
        <end position="23"/>
    </location>
</feature>
<keyword evidence="8" id="KW-0902">Two-component regulatory system</keyword>
<feature type="region of interest" description="Disordered" evidence="10">
    <location>
        <begin position="382"/>
        <end position="401"/>
    </location>
</feature>
<evidence type="ECO:0000256" key="5">
    <source>
        <dbReference type="ARBA" id="ARBA00022741"/>
    </source>
</evidence>
<evidence type="ECO:0000313" key="13">
    <source>
        <dbReference type="EMBL" id="BAB05815.1"/>
    </source>
</evidence>
<dbReference type="AlphaFoldDB" id="Q9KB39"/>
<evidence type="ECO:0000256" key="7">
    <source>
        <dbReference type="ARBA" id="ARBA00022840"/>
    </source>
</evidence>
<dbReference type="EMBL" id="BA000004">
    <property type="protein sequence ID" value="BAB05815.1"/>
    <property type="molecule type" value="Genomic_DNA"/>
</dbReference>
<sequence length="401" mass="45695">MGKSYFIWLAVHFVIWVFVLLHIEPSIHNSQLASICLFFIILFILPLFKRKPWIQAALFSIQALTTLIVFYPTDNGLNLYALLVHGLIIAEAVFYLSRWQSFVVMGVQLGSAAWIMIHAILPTSAFTFSVLFYLLVAIAMLYHQSIHRRGLESEKKKDALLDEYRKMKRQLLTEEEQARQDERMLIGHEIHDSVGHKLTALVMQLEAFRLTAAEQDKETIESLKVLAERSLEETRRAVKSFKHKEVGGLQGVIRLIRKLEMESFMNIHFSVKHGAFAAPLTGEQSFAIYRAIQEALTNIMKHSSTREAQVLFESPGGSVFRFEVLNAAPPNPFFQEGYGLKGMRERLEKVGGSLAIVQNERQFIVTGSIRLFERRGSYDQGIISGRSSNGSPRLEGHDRDR</sequence>
<evidence type="ECO:0000313" key="14">
    <source>
        <dbReference type="Proteomes" id="UP000001258"/>
    </source>
</evidence>
<dbReference type="PANTHER" id="PTHR24421:SF10">
    <property type="entry name" value="NITRATE_NITRITE SENSOR PROTEIN NARQ"/>
    <property type="match status" value="1"/>
</dbReference>
<dbReference type="OrthoDB" id="199946at2"/>
<evidence type="ECO:0000256" key="4">
    <source>
        <dbReference type="ARBA" id="ARBA00022679"/>
    </source>
</evidence>
<feature type="coiled-coil region" evidence="9">
    <location>
        <begin position="157"/>
        <end position="184"/>
    </location>
</feature>
<dbReference type="Pfam" id="PF07730">
    <property type="entry name" value="HisKA_3"/>
    <property type="match status" value="1"/>
</dbReference>
<keyword evidence="11" id="KW-1133">Transmembrane helix</keyword>
<dbReference type="STRING" id="272558.gene:10727994"/>
<keyword evidence="9" id="KW-0175">Coiled coil</keyword>
<protein>
    <recommendedName>
        <fullName evidence="2">histidine kinase</fullName>
        <ecNumber evidence="2">2.7.13.3</ecNumber>
    </recommendedName>
</protein>
<evidence type="ECO:0000256" key="3">
    <source>
        <dbReference type="ARBA" id="ARBA00022553"/>
    </source>
</evidence>
<evidence type="ECO:0000259" key="12">
    <source>
        <dbReference type="Pfam" id="PF07730"/>
    </source>
</evidence>
<dbReference type="GO" id="GO:0016020">
    <property type="term" value="C:membrane"/>
    <property type="evidence" value="ECO:0007669"/>
    <property type="project" value="InterPro"/>
</dbReference>
<evidence type="ECO:0000256" key="6">
    <source>
        <dbReference type="ARBA" id="ARBA00022777"/>
    </source>
</evidence>
<evidence type="ECO:0000256" key="8">
    <source>
        <dbReference type="ARBA" id="ARBA00023012"/>
    </source>
</evidence>
<keyword evidence="5" id="KW-0547">Nucleotide-binding</keyword>
<dbReference type="InterPro" id="IPR011712">
    <property type="entry name" value="Sig_transdc_His_kin_sub3_dim/P"/>
</dbReference>
<evidence type="ECO:0000256" key="11">
    <source>
        <dbReference type="SAM" id="Phobius"/>
    </source>
</evidence>
<feature type="transmembrane region" description="Helical" evidence="11">
    <location>
        <begin position="53"/>
        <end position="71"/>
    </location>
</feature>
<dbReference type="GO" id="GO:0046983">
    <property type="term" value="F:protein dimerization activity"/>
    <property type="evidence" value="ECO:0007669"/>
    <property type="project" value="InterPro"/>
</dbReference>
<evidence type="ECO:0000256" key="10">
    <source>
        <dbReference type="SAM" id="MobiDB-lite"/>
    </source>
</evidence>
<feature type="domain" description="Signal transduction histidine kinase subgroup 3 dimerisation and phosphoacceptor" evidence="12">
    <location>
        <begin position="182"/>
        <end position="244"/>
    </location>
</feature>
<dbReference type="Gene3D" id="1.20.5.1930">
    <property type="match status" value="1"/>
</dbReference>
<dbReference type="eggNOG" id="COG4585">
    <property type="taxonomic scope" value="Bacteria"/>
</dbReference>
<dbReference type="RefSeq" id="WP_010898253.1">
    <property type="nucleotide sequence ID" value="NC_002570.2"/>
</dbReference>
<dbReference type="InterPro" id="IPR036890">
    <property type="entry name" value="HATPase_C_sf"/>
</dbReference>
<evidence type="ECO:0000256" key="1">
    <source>
        <dbReference type="ARBA" id="ARBA00000085"/>
    </source>
</evidence>
<proteinExistence type="predicted"/>
<feature type="transmembrane region" description="Helical" evidence="11">
    <location>
        <begin position="77"/>
        <end position="95"/>
    </location>
</feature>
<keyword evidence="6" id="KW-0418">Kinase</keyword>
<dbReference type="HOGENOM" id="CLU_000445_20_15_9"/>
<accession>Q9KB39</accession>
<dbReference type="EC" id="2.7.13.3" evidence="2"/>
<name>Q9KB39_HALH5</name>
<organism evidence="13 14">
    <name type="scientific">Halalkalibacterium halodurans (strain ATCC BAA-125 / DSM 18197 / FERM 7344 / JCM 9153 / C-125)</name>
    <name type="common">Bacillus halodurans</name>
    <dbReference type="NCBI Taxonomy" id="272558"/>
    <lineage>
        <taxon>Bacteria</taxon>
        <taxon>Bacillati</taxon>
        <taxon>Bacillota</taxon>
        <taxon>Bacilli</taxon>
        <taxon>Bacillales</taxon>
        <taxon>Bacillaceae</taxon>
        <taxon>Halalkalibacterium (ex Joshi et al. 2022)</taxon>
    </lineage>
</organism>
<gene>
    <name evidence="13" type="ordered locus">BH2096</name>
</gene>
<dbReference type="CDD" id="cd16917">
    <property type="entry name" value="HATPase_UhpB-NarQ-NarX-like"/>
    <property type="match status" value="1"/>
</dbReference>
<dbReference type="PANTHER" id="PTHR24421">
    <property type="entry name" value="NITRATE/NITRITE SENSOR PROTEIN NARX-RELATED"/>
    <property type="match status" value="1"/>
</dbReference>
<dbReference type="Proteomes" id="UP000001258">
    <property type="component" value="Chromosome"/>
</dbReference>
<evidence type="ECO:0000256" key="2">
    <source>
        <dbReference type="ARBA" id="ARBA00012438"/>
    </source>
</evidence>
<dbReference type="InterPro" id="IPR050482">
    <property type="entry name" value="Sensor_HK_TwoCompSys"/>
</dbReference>
<keyword evidence="4" id="KW-0808">Transferase</keyword>
<dbReference type="Gene3D" id="3.30.565.10">
    <property type="entry name" value="Histidine kinase-like ATPase, C-terminal domain"/>
    <property type="match status" value="1"/>
</dbReference>